<gene>
    <name evidence="1" type="ORF">LPLAT_LOCUS13722</name>
</gene>
<keyword evidence="2" id="KW-1185">Reference proteome</keyword>
<evidence type="ECO:0000313" key="2">
    <source>
        <dbReference type="Proteomes" id="UP001497644"/>
    </source>
</evidence>
<organism evidence="1 2">
    <name type="scientific">Lasius platythorax</name>
    <dbReference type="NCBI Taxonomy" id="488582"/>
    <lineage>
        <taxon>Eukaryota</taxon>
        <taxon>Metazoa</taxon>
        <taxon>Ecdysozoa</taxon>
        <taxon>Arthropoda</taxon>
        <taxon>Hexapoda</taxon>
        <taxon>Insecta</taxon>
        <taxon>Pterygota</taxon>
        <taxon>Neoptera</taxon>
        <taxon>Endopterygota</taxon>
        <taxon>Hymenoptera</taxon>
        <taxon>Apocrita</taxon>
        <taxon>Aculeata</taxon>
        <taxon>Formicoidea</taxon>
        <taxon>Formicidae</taxon>
        <taxon>Formicinae</taxon>
        <taxon>Lasius</taxon>
        <taxon>Lasius</taxon>
    </lineage>
</organism>
<dbReference type="EMBL" id="CAXIPU020001159">
    <property type="protein sequence ID" value="CAL1672927.1"/>
    <property type="molecule type" value="Genomic_DNA"/>
</dbReference>
<dbReference type="AlphaFoldDB" id="A0AAV2N0B6"/>
<proteinExistence type="predicted"/>
<accession>A0AAV2N0B6</accession>
<dbReference type="Proteomes" id="UP001497644">
    <property type="component" value="Unassembled WGS sequence"/>
</dbReference>
<evidence type="ECO:0000313" key="1">
    <source>
        <dbReference type="EMBL" id="CAL1672927.1"/>
    </source>
</evidence>
<name>A0AAV2N0B6_9HYME</name>
<sequence>MDIVQIHRADNLSCNDNDCLLIKLDGSRSLSVLFGKPTRGRLERFHIAFLKNYGFFNKYCLLHDEPRITFVQVYNAAAKIARPINGHVLPMAILCRMFLNVDDARTSRIRDSARQDALNLLSYSLRHVRQNQVLRLEEVVTLDALVCQHSLTSSMQEMKIFDSDKPCYIRKKVIESNLLIRMTNWQIVFDSLIGPDIQFLSDLNKTEIITHFRTSHIRSIALIARCVRAIYRIVFRTWKKRIVQL</sequence>
<reference evidence="1" key="1">
    <citation type="submission" date="2024-04" db="EMBL/GenBank/DDBJ databases">
        <authorList>
            <consortium name="Molecular Ecology Group"/>
        </authorList>
    </citation>
    <scope>NUCLEOTIDE SEQUENCE</scope>
</reference>
<protein>
    <submittedName>
        <fullName evidence="1">Uncharacterized protein</fullName>
    </submittedName>
</protein>
<comment type="caution">
    <text evidence="1">The sequence shown here is derived from an EMBL/GenBank/DDBJ whole genome shotgun (WGS) entry which is preliminary data.</text>
</comment>